<dbReference type="Gene3D" id="3.40.1010.10">
    <property type="entry name" value="Cobalt-precorrin-4 Transmethylase, Domain 1"/>
    <property type="match status" value="1"/>
</dbReference>
<evidence type="ECO:0000256" key="4">
    <source>
        <dbReference type="ARBA" id="ARBA00022691"/>
    </source>
</evidence>
<proteinExistence type="predicted"/>
<dbReference type="NCBIfam" id="NF004790">
    <property type="entry name" value="PRK06136.1"/>
    <property type="match status" value="1"/>
</dbReference>
<evidence type="ECO:0000256" key="3">
    <source>
        <dbReference type="ARBA" id="ARBA00022679"/>
    </source>
</evidence>
<dbReference type="NCBIfam" id="TIGR01469">
    <property type="entry name" value="cobA_cysG_Cterm"/>
    <property type="match status" value="1"/>
</dbReference>
<sequence length="378" mass="39258">MLAPAMPAPRSCVHIGPVAAALHLAPATHRTRWARPSWVAASIADGHDENRLKDCNVLELETFLRAVRERRHGPASAPGEVFLVGTGPGDPGLLTLRAAQLMATADVVLYDRLVSDEILQLVNPAARMVYVGKTAGYHTRRQEEIHELLLAFAEAGALVVRLKGGDPYVFGRGGEEVAYLSSHGIRVHCVPGITAAAGICAELGIPLTHRGVATSARFLTGHAREGGEEALDEATLAKLTQQLLAAGASPDTPAVAVERGTTPSRRVVYGTVSELHGLASAAGLRTPTLILIGDVVALSPGWAAWEAAGRPVEWNDASAYPPLALQLSIRAGSGGCGSGGKADGQRQLAAAAPGRVGVEAGAGKEREAEAGQGRAMRA</sequence>
<dbReference type="InterPro" id="IPR035996">
    <property type="entry name" value="4pyrrol_Methylase_sf"/>
</dbReference>
<evidence type="ECO:0000256" key="1">
    <source>
        <dbReference type="ARBA" id="ARBA00012162"/>
    </source>
</evidence>
<dbReference type="InterPro" id="IPR000878">
    <property type="entry name" value="4pyrrol_Mease"/>
</dbReference>
<dbReference type="InterPro" id="IPR006366">
    <property type="entry name" value="CobA/CysG_C"/>
</dbReference>
<dbReference type="STRING" id="33097.A0A150GLU3"/>
<name>A0A150GLU3_GONPE</name>
<dbReference type="GO" id="GO:0004851">
    <property type="term" value="F:uroporphyrin-III C-methyltransferase activity"/>
    <property type="evidence" value="ECO:0007669"/>
    <property type="project" value="UniProtKB-EC"/>
</dbReference>
<keyword evidence="4" id="KW-0949">S-adenosyl-L-methionine</keyword>
<evidence type="ECO:0000256" key="6">
    <source>
        <dbReference type="SAM" id="MobiDB-lite"/>
    </source>
</evidence>
<dbReference type="CDD" id="cd11642">
    <property type="entry name" value="SUMT"/>
    <property type="match status" value="1"/>
</dbReference>
<dbReference type="InterPro" id="IPR014776">
    <property type="entry name" value="4pyrrole_Mease_sub2"/>
</dbReference>
<dbReference type="PROSITE" id="PS00839">
    <property type="entry name" value="SUMT_1"/>
    <property type="match status" value="1"/>
</dbReference>
<dbReference type="Pfam" id="PF00590">
    <property type="entry name" value="TP_methylase"/>
    <property type="match status" value="1"/>
</dbReference>
<evidence type="ECO:0000313" key="8">
    <source>
        <dbReference type="EMBL" id="KXZ50748.1"/>
    </source>
</evidence>
<evidence type="ECO:0000256" key="2">
    <source>
        <dbReference type="ARBA" id="ARBA00022603"/>
    </source>
</evidence>
<dbReference type="GO" id="GO:0019354">
    <property type="term" value="P:siroheme biosynthetic process"/>
    <property type="evidence" value="ECO:0007669"/>
    <property type="project" value="InterPro"/>
</dbReference>
<evidence type="ECO:0000259" key="7">
    <source>
        <dbReference type="PROSITE" id="PS50206"/>
    </source>
</evidence>
<keyword evidence="2" id="KW-0489">Methyltransferase</keyword>
<feature type="region of interest" description="Disordered" evidence="6">
    <location>
        <begin position="336"/>
        <end position="378"/>
    </location>
</feature>
<dbReference type="PANTHER" id="PTHR45790">
    <property type="entry name" value="SIROHEME SYNTHASE-RELATED"/>
    <property type="match status" value="1"/>
</dbReference>
<dbReference type="InterPro" id="IPR014777">
    <property type="entry name" value="4pyrrole_Mease_sub1"/>
</dbReference>
<dbReference type="OrthoDB" id="508204at2759"/>
<gene>
    <name evidence="8" type="ORF">GPECTOR_15g433</name>
</gene>
<keyword evidence="3" id="KW-0808">Transferase</keyword>
<dbReference type="EMBL" id="LSYV01000016">
    <property type="protein sequence ID" value="KXZ50748.1"/>
    <property type="molecule type" value="Genomic_DNA"/>
</dbReference>
<dbReference type="PROSITE" id="PS50206">
    <property type="entry name" value="RHODANESE_3"/>
    <property type="match status" value="1"/>
</dbReference>
<dbReference type="Proteomes" id="UP000075714">
    <property type="component" value="Unassembled WGS sequence"/>
</dbReference>
<keyword evidence="5" id="KW-0627">Porphyrin biosynthesis</keyword>
<dbReference type="PANTHER" id="PTHR45790:SF3">
    <property type="entry name" value="S-ADENOSYL-L-METHIONINE-DEPENDENT UROPORPHYRINOGEN III METHYLTRANSFERASE, CHLOROPLASTIC"/>
    <property type="match status" value="1"/>
</dbReference>
<dbReference type="AlphaFoldDB" id="A0A150GLU3"/>
<organism evidence="8 9">
    <name type="scientific">Gonium pectorale</name>
    <name type="common">Green alga</name>
    <dbReference type="NCBI Taxonomy" id="33097"/>
    <lineage>
        <taxon>Eukaryota</taxon>
        <taxon>Viridiplantae</taxon>
        <taxon>Chlorophyta</taxon>
        <taxon>core chlorophytes</taxon>
        <taxon>Chlorophyceae</taxon>
        <taxon>CS clade</taxon>
        <taxon>Chlamydomonadales</taxon>
        <taxon>Volvocaceae</taxon>
        <taxon>Gonium</taxon>
    </lineage>
</organism>
<evidence type="ECO:0000256" key="5">
    <source>
        <dbReference type="ARBA" id="ARBA00023244"/>
    </source>
</evidence>
<comment type="caution">
    <text evidence="8">The sequence shown here is derived from an EMBL/GenBank/DDBJ whole genome shotgun (WGS) entry which is preliminary data.</text>
</comment>
<evidence type="ECO:0000313" key="9">
    <source>
        <dbReference type="Proteomes" id="UP000075714"/>
    </source>
</evidence>
<feature type="domain" description="Rhodanese" evidence="7">
    <location>
        <begin position="294"/>
        <end position="314"/>
    </location>
</feature>
<dbReference type="Gene3D" id="3.30.950.10">
    <property type="entry name" value="Methyltransferase, Cobalt-precorrin-4 Transmethylase, Domain 2"/>
    <property type="match status" value="1"/>
</dbReference>
<dbReference type="InterPro" id="IPR050161">
    <property type="entry name" value="Siro_Cobalamin_biosynth"/>
</dbReference>
<reference evidence="9" key="1">
    <citation type="journal article" date="2016" name="Nat. Commun.">
        <title>The Gonium pectorale genome demonstrates co-option of cell cycle regulation during the evolution of multicellularity.</title>
        <authorList>
            <person name="Hanschen E.R."/>
            <person name="Marriage T.N."/>
            <person name="Ferris P.J."/>
            <person name="Hamaji T."/>
            <person name="Toyoda A."/>
            <person name="Fujiyama A."/>
            <person name="Neme R."/>
            <person name="Noguchi H."/>
            <person name="Minakuchi Y."/>
            <person name="Suzuki M."/>
            <person name="Kawai-Toyooka H."/>
            <person name="Smith D.R."/>
            <person name="Sparks H."/>
            <person name="Anderson J."/>
            <person name="Bakaric R."/>
            <person name="Luria V."/>
            <person name="Karger A."/>
            <person name="Kirschner M.W."/>
            <person name="Durand P.M."/>
            <person name="Michod R.E."/>
            <person name="Nozaki H."/>
            <person name="Olson B.J."/>
        </authorList>
    </citation>
    <scope>NUCLEOTIDE SEQUENCE [LARGE SCALE GENOMIC DNA]</scope>
    <source>
        <strain evidence="9">NIES-2863</strain>
    </source>
</reference>
<keyword evidence="9" id="KW-1185">Reference proteome</keyword>
<accession>A0A150GLU3</accession>
<dbReference type="GO" id="GO:0032259">
    <property type="term" value="P:methylation"/>
    <property type="evidence" value="ECO:0007669"/>
    <property type="project" value="UniProtKB-KW"/>
</dbReference>
<dbReference type="FunFam" id="3.40.1010.10:FF:000001">
    <property type="entry name" value="Siroheme synthase"/>
    <property type="match status" value="1"/>
</dbReference>
<dbReference type="InterPro" id="IPR001763">
    <property type="entry name" value="Rhodanese-like_dom"/>
</dbReference>
<dbReference type="SUPFAM" id="SSF53790">
    <property type="entry name" value="Tetrapyrrole methylase"/>
    <property type="match status" value="1"/>
</dbReference>
<dbReference type="InterPro" id="IPR003043">
    <property type="entry name" value="Uropor_MeTrfase_CS"/>
</dbReference>
<protein>
    <recommendedName>
        <fullName evidence="1">uroporphyrinogen-III C-methyltransferase</fullName>
        <ecNumber evidence="1">2.1.1.107</ecNumber>
    </recommendedName>
</protein>
<dbReference type="EC" id="2.1.1.107" evidence="1"/>